<accession>K8Z8J3</accession>
<dbReference type="STRING" id="1234409.C683_0852"/>
<feature type="domain" description="CAAX prenyl protease 2/Lysostaphin resistance protein A-like" evidence="3">
    <location>
        <begin position="46"/>
        <end position="137"/>
    </location>
</feature>
<organism evidence="4 5">
    <name type="scientific">Catellicoccus marimammalium M35/04/3</name>
    <dbReference type="NCBI Taxonomy" id="1234409"/>
    <lineage>
        <taxon>Bacteria</taxon>
        <taxon>Bacillati</taxon>
        <taxon>Bacillota</taxon>
        <taxon>Bacilli</taxon>
        <taxon>Lactobacillales</taxon>
        <taxon>Enterococcaceae</taxon>
        <taxon>Catellicoccus</taxon>
    </lineage>
</organism>
<evidence type="ECO:0000313" key="4">
    <source>
        <dbReference type="EMBL" id="EKU27195.1"/>
    </source>
</evidence>
<dbReference type="AlphaFoldDB" id="K8Z8J3"/>
<evidence type="ECO:0000256" key="1">
    <source>
        <dbReference type="ARBA" id="ARBA00009067"/>
    </source>
</evidence>
<keyword evidence="2" id="KW-0812">Transmembrane</keyword>
<keyword evidence="2" id="KW-1133">Transmembrane helix</keyword>
<feature type="transmembrane region" description="Helical" evidence="2">
    <location>
        <begin position="41"/>
        <end position="63"/>
    </location>
</feature>
<keyword evidence="5" id="KW-1185">Reference proteome</keyword>
<dbReference type="Pfam" id="PF02517">
    <property type="entry name" value="Rce1-like"/>
    <property type="match status" value="1"/>
</dbReference>
<dbReference type="OrthoDB" id="8607342at2"/>
<gene>
    <name evidence="4" type="ORF">C683_0852</name>
</gene>
<dbReference type="EMBL" id="AMYT01000018">
    <property type="protein sequence ID" value="EKU27195.1"/>
    <property type="molecule type" value="Genomic_DNA"/>
</dbReference>
<dbReference type="RefSeq" id="WP_009490446.1">
    <property type="nucleotide sequence ID" value="NZ_AMYT01000018.1"/>
</dbReference>
<feature type="transmembrane region" description="Helical" evidence="2">
    <location>
        <begin position="84"/>
        <end position="106"/>
    </location>
</feature>
<reference evidence="4 5" key="1">
    <citation type="journal article" date="2013" name="Genome Announc.">
        <title>Draft Genome Sequence of Catellicoccus marimammalium, a Novel Species Commonly Found in Gull Feces.</title>
        <authorList>
            <person name="Weigand M.R."/>
            <person name="Ryu H."/>
            <person name="Bozcek L."/>
            <person name="Konstantinidis K.T."/>
            <person name="Santo Domingo J.W."/>
        </authorList>
    </citation>
    <scope>NUCLEOTIDE SEQUENCE [LARGE SCALE GENOMIC DNA]</scope>
    <source>
        <strain evidence="4 5">M35/04/3</strain>
    </source>
</reference>
<comment type="caution">
    <text evidence="4">The sequence shown here is derived from an EMBL/GenBank/DDBJ whole genome shotgun (WGS) entry which is preliminary data.</text>
</comment>
<dbReference type="PANTHER" id="PTHR36435">
    <property type="entry name" value="SLR1288 PROTEIN"/>
    <property type="match status" value="1"/>
</dbReference>
<dbReference type="eggNOG" id="COG1266">
    <property type="taxonomic scope" value="Bacteria"/>
</dbReference>
<dbReference type="Proteomes" id="UP000016057">
    <property type="component" value="Unassembled WGS sequence"/>
</dbReference>
<dbReference type="PANTHER" id="PTHR36435:SF1">
    <property type="entry name" value="CAAX AMINO TERMINAL PROTEASE FAMILY PROTEIN"/>
    <property type="match status" value="1"/>
</dbReference>
<sequence>MSMKKVKNILFSFIGLWLSSFICTSIQLVFQKQSIIPKEAIFPNTGAILYAIILAPILEELIFRDGLIPALDKVARKFHWKYHQAIAIVISAGLFACYHLPQTFLLPFFINGLIYGVLRWKNQDNYSSIIAHILYNLSVSLPLFI</sequence>
<evidence type="ECO:0000259" key="3">
    <source>
        <dbReference type="Pfam" id="PF02517"/>
    </source>
</evidence>
<dbReference type="GO" id="GO:0004175">
    <property type="term" value="F:endopeptidase activity"/>
    <property type="evidence" value="ECO:0007669"/>
    <property type="project" value="UniProtKB-ARBA"/>
</dbReference>
<protein>
    <recommendedName>
        <fullName evidence="3">CAAX prenyl protease 2/Lysostaphin resistance protein A-like domain-containing protein</fullName>
    </recommendedName>
</protein>
<proteinExistence type="inferred from homology"/>
<dbReference type="InterPro" id="IPR052710">
    <property type="entry name" value="CAAX_protease"/>
</dbReference>
<dbReference type="InterPro" id="IPR003675">
    <property type="entry name" value="Rce1/LyrA-like_dom"/>
</dbReference>
<dbReference type="GO" id="GO:0080120">
    <property type="term" value="P:CAAX-box protein maturation"/>
    <property type="evidence" value="ECO:0007669"/>
    <property type="project" value="UniProtKB-ARBA"/>
</dbReference>
<comment type="similarity">
    <text evidence="1">Belongs to the UPF0177 family.</text>
</comment>
<evidence type="ECO:0000313" key="5">
    <source>
        <dbReference type="Proteomes" id="UP000016057"/>
    </source>
</evidence>
<evidence type="ECO:0000256" key="2">
    <source>
        <dbReference type="SAM" id="Phobius"/>
    </source>
</evidence>
<name>K8Z8J3_9ENTE</name>
<keyword evidence="2" id="KW-0472">Membrane</keyword>